<keyword evidence="2" id="KW-1185">Reference proteome</keyword>
<evidence type="ECO:0000313" key="1">
    <source>
        <dbReference type="EMBL" id="MCE7005530.1"/>
    </source>
</evidence>
<reference evidence="1 2" key="1">
    <citation type="submission" date="2021-12" db="EMBL/GenBank/DDBJ databases">
        <title>Genome sequence of Kibdelosporangium philippinense ATCC 49844.</title>
        <authorList>
            <person name="Fedorov E.A."/>
            <person name="Omeragic M."/>
            <person name="Shalygina K.F."/>
            <person name="Maclea K.S."/>
        </authorList>
    </citation>
    <scope>NUCLEOTIDE SEQUENCE [LARGE SCALE GENOMIC DNA]</scope>
    <source>
        <strain evidence="1 2">ATCC 49844</strain>
    </source>
</reference>
<sequence>MRHWVNVIEEAFVEAPFQLTQASAFGLPDAVGTNPNGVGKLGVAEFRGVDVQPEKALAAVGQTAERTPELPIPFVSQDLALDVILDDFRLPAHWQGSPY</sequence>
<accession>A0ABS8ZF44</accession>
<organism evidence="1 2">
    <name type="scientific">Kibdelosporangium philippinense</name>
    <dbReference type="NCBI Taxonomy" id="211113"/>
    <lineage>
        <taxon>Bacteria</taxon>
        <taxon>Bacillati</taxon>
        <taxon>Actinomycetota</taxon>
        <taxon>Actinomycetes</taxon>
        <taxon>Pseudonocardiales</taxon>
        <taxon>Pseudonocardiaceae</taxon>
        <taxon>Kibdelosporangium</taxon>
    </lineage>
</organism>
<gene>
    <name evidence="1" type="ORF">LWC34_22280</name>
</gene>
<protein>
    <submittedName>
        <fullName evidence="1">Uncharacterized protein</fullName>
    </submittedName>
</protein>
<comment type="caution">
    <text evidence="1">The sequence shown here is derived from an EMBL/GenBank/DDBJ whole genome shotgun (WGS) entry which is preliminary data.</text>
</comment>
<name>A0ABS8ZF44_9PSEU</name>
<dbReference type="EMBL" id="JAJVCN010000002">
    <property type="protein sequence ID" value="MCE7005530.1"/>
    <property type="molecule type" value="Genomic_DNA"/>
</dbReference>
<proteinExistence type="predicted"/>
<evidence type="ECO:0000313" key="2">
    <source>
        <dbReference type="Proteomes" id="UP001521150"/>
    </source>
</evidence>
<dbReference type="Proteomes" id="UP001521150">
    <property type="component" value="Unassembled WGS sequence"/>
</dbReference>